<dbReference type="Pfam" id="PF03640">
    <property type="entry name" value="Lipoprotein_15"/>
    <property type="match status" value="2"/>
</dbReference>
<sequence length="126" mass="12930">MTAIRVLACSLGLVLATSAFAAEPAVVAETSKGKTLTDAKGMTLYTFANDAGGKSACVDQCAVNWPPLKAEAGAAASGDWTVISRADGSSQWAYKGKPLYAFVKDKKAGDVTGDGLMNGAWKVAQP</sequence>
<keyword evidence="1" id="KW-0732">Signal</keyword>
<accession>A0ABU1DEX6</accession>
<reference evidence="2" key="1">
    <citation type="submission" date="2020-10" db="EMBL/GenBank/DDBJ databases">
        <authorList>
            <person name="Abbas A."/>
            <person name="Razzaq R."/>
            <person name="Waqas M."/>
            <person name="Abbas N."/>
            <person name="Nielsen T.K."/>
            <person name="Hansen L.H."/>
            <person name="Hussain S."/>
            <person name="Shahid M."/>
        </authorList>
    </citation>
    <scope>NUCLEOTIDE SEQUENCE</scope>
    <source>
        <strain evidence="2">S14</strain>
    </source>
</reference>
<name>A0ABU1DEX6_9HYPH</name>
<feature type="signal peptide" evidence="1">
    <location>
        <begin position="1"/>
        <end position="21"/>
    </location>
</feature>
<evidence type="ECO:0000313" key="3">
    <source>
        <dbReference type="Proteomes" id="UP001181622"/>
    </source>
</evidence>
<dbReference type="InterPro" id="IPR005297">
    <property type="entry name" value="Lipoprotein_repeat"/>
</dbReference>
<organism evidence="2 3">
    <name type="scientific">Chelatococcus sambhunathii</name>
    <dbReference type="NCBI Taxonomy" id="363953"/>
    <lineage>
        <taxon>Bacteria</taxon>
        <taxon>Pseudomonadati</taxon>
        <taxon>Pseudomonadota</taxon>
        <taxon>Alphaproteobacteria</taxon>
        <taxon>Hyphomicrobiales</taxon>
        <taxon>Chelatococcaceae</taxon>
        <taxon>Chelatococcus</taxon>
    </lineage>
</organism>
<evidence type="ECO:0000256" key="1">
    <source>
        <dbReference type="SAM" id="SignalP"/>
    </source>
</evidence>
<dbReference type="RefSeq" id="WP_309390753.1">
    <property type="nucleotide sequence ID" value="NZ_JADBEO010000014.1"/>
</dbReference>
<comment type="caution">
    <text evidence="2">The sequence shown here is derived from an EMBL/GenBank/DDBJ whole genome shotgun (WGS) entry which is preliminary data.</text>
</comment>
<feature type="chain" id="PRO_5045488487" description="Lipoprotein with Yx(FWY)xxD motif" evidence="1">
    <location>
        <begin position="22"/>
        <end position="126"/>
    </location>
</feature>
<dbReference type="PIRSF" id="PIRSF029720">
    <property type="entry name" value="UCP029720"/>
    <property type="match status" value="1"/>
</dbReference>
<evidence type="ECO:0000313" key="2">
    <source>
        <dbReference type="EMBL" id="MDR4306672.1"/>
    </source>
</evidence>
<evidence type="ECO:0008006" key="4">
    <source>
        <dbReference type="Google" id="ProtNLM"/>
    </source>
</evidence>
<dbReference type="Proteomes" id="UP001181622">
    <property type="component" value="Unassembled WGS sequence"/>
</dbReference>
<protein>
    <recommendedName>
        <fullName evidence="4">Lipoprotein with Yx(FWY)xxD motif</fullName>
    </recommendedName>
</protein>
<dbReference type="InterPro" id="IPR014558">
    <property type="entry name" value="UCP029720"/>
</dbReference>
<keyword evidence="3" id="KW-1185">Reference proteome</keyword>
<dbReference type="PANTHER" id="PTHR39335">
    <property type="entry name" value="BLL4220 PROTEIN"/>
    <property type="match status" value="1"/>
</dbReference>
<gene>
    <name evidence="2" type="ORF">IHQ68_08580</name>
</gene>
<proteinExistence type="predicted"/>
<dbReference type="PANTHER" id="PTHR39335:SF1">
    <property type="entry name" value="BLL4220 PROTEIN"/>
    <property type="match status" value="1"/>
</dbReference>
<dbReference type="EMBL" id="JADBEO010000014">
    <property type="protein sequence ID" value="MDR4306672.1"/>
    <property type="molecule type" value="Genomic_DNA"/>
</dbReference>